<reference evidence="3 4" key="1">
    <citation type="submission" date="2019-11" db="EMBL/GenBank/DDBJ databases">
        <authorList>
            <person name="Li X.-J."/>
            <person name="Feng X.-M."/>
        </authorList>
    </citation>
    <scope>NUCLEOTIDE SEQUENCE [LARGE SCALE GENOMIC DNA]</scope>
    <source>
        <strain evidence="3 4">XMNu-373</strain>
    </source>
</reference>
<name>A0A7K3LYZ3_9ACTN</name>
<dbReference type="Proteomes" id="UP000460435">
    <property type="component" value="Unassembled WGS sequence"/>
</dbReference>
<dbReference type="PANTHER" id="PTHR35848">
    <property type="entry name" value="OXALATE-BINDING PROTEIN"/>
    <property type="match status" value="1"/>
</dbReference>
<dbReference type="InterPro" id="IPR051610">
    <property type="entry name" value="GPI/OXD"/>
</dbReference>
<dbReference type="InterPro" id="IPR013096">
    <property type="entry name" value="Cupin_2"/>
</dbReference>
<feature type="domain" description="Cupin type-2" evidence="2">
    <location>
        <begin position="47"/>
        <end position="111"/>
    </location>
</feature>
<comment type="caution">
    <text evidence="3">The sequence shown here is derived from an EMBL/GenBank/DDBJ whole genome shotgun (WGS) entry which is preliminary data.</text>
</comment>
<protein>
    <submittedName>
        <fullName evidence="3">Cupin domain-containing protein</fullName>
    </submittedName>
</protein>
<dbReference type="Gene3D" id="2.60.120.10">
    <property type="entry name" value="Jelly Rolls"/>
    <property type="match status" value="2"/>
</dbReference>
<gene>
    <name evidence="3" type="ORF">F7O44_04115</name>
</gene>
<dbReference type="AlphaFoldDB" id="A0A7K3LYZ3"/>
<evidence type="ECO:0000313" key="4">
    <source>
        <dbReference type="Proteomes" id="UP000460435"/>
    </source>
</evidence>
<dbReference type="Pfam" id="PF07883">
    <property type="entry name" value="Cupin_2"/>
    <property type="match status" value="2"/>
</dbReference>
<dbReference type="EMBL" id="WLZY01000001">
    <property type="protein sequence ID" value="NDL56253.1"/>
    <property type="molecule type" value="Genomic_DNA"/>
</dbReference>
<feature type="domain" description="Cupin type-2" evidence="2">
    <location>
        <begin position="204"/>
        <end position="270"/>
    </location>
</feature>
<evidence type="ECO:0000259" key="2">
    <source>
        <dbReference type="Pfam" id="PF07883"/>
    </source>
</evidence>
<dbReference type="SUPFAM" id="SSF51182">
    <property type="entry name" value="RmlC-like cupins"/>
    <property type="match status" value="1"/>
</dbReference>
<dbReference type="InterPro" id="IPR011051">
    <property type="entry name" value="RmlC_Cupin_sf"/>
</dbReference>
<keyword evidence="4" id="KW-1185">Reference proteome</keyword>
<dbReference type="RefSeq" id="WP_162448867.1">
    <property type="nucleotide sequence ID" value="NZ_WLZY01000001.1"/>
</dbReference>
<dbReference type="InterPro" id="IPR014710">
    <property type="entry name" value="RmlC-like_jellyroll"/>
</dbReference>
<organism evidence="3 4">
    <name type="scientific">Phytoactinopolyspora mesophila</name>
    <dbReference type="NCBI Taxonomy" id="2650750"/>
    <lineage>
        <taxon>Bacteria</taxon>
        <taxon>Bacillati</taxon>
        <taxon>Actinomycetota</taxon>
        <taxon>Actinomycetes</taxon>
        <taxon>Jiangellales</taxon>
        <taxon>Jiangellaceae</taxon>
        <taxon>Phytoactinopolyspora</taxon>
    </lineage>
</organism>
<evidence type="ECO:0000313" key="3">
    <source>
        <dbReference type="EMBL" id="NDL56253.1"/>
    </source>
</evidence>
<evidence type="ECO:0000256" key="1">
    <source>
        <dbReference type="ARBA" id="ARBA00022723"/>
    </source>
</evidence>
<dbReference type="GO" id="GO:0046872">
    <property type="term" value="F:metal ion binding"/>
    <property type="evidence" value="ECO:0007669"/>
    <property type="project" value="UniProtKB-KW"/>
</dbReference>
<keyword evidence="1" id="KW-0479">Metal-binding</keyword>
<accession>A0A7K3LYZ3</accession>
<sequence>MTERHLVRRAAQASFTSQPGWAAAATGYRRWTVVGEDAGAVHTGFGICELEPGGALPAHVHSFEESFHVLDGAAVVDTSEGAYRVGAGDYGLIPIGVPHAWRTEGDAPVRWAEMQGPQPRARLDDDTFLVPPLPEHDPIPVDVRDPRVRSLGNITPAHMDPTRQSQSMLAVSASMRTALLVYSGITVKMMVDSDLGAQLTSMFMVQYEPDGLAGAHDHPFEETYLILEGTVEASFDGERHVLQAGDVAWAGVGCVHSFTNVGDGRVRWLETQAPQPPARYSYRFARDWDYLRERLAETAEGKAT</sequence>
<proteinExistence type="predicted"/>